<sequence>MRKKIVAGNWKMNGSMELLNTLVPALAEEAKQSQAEILVCPPALYLGDVQRKAGDHLLVGAQNCHEAQSGAFTGEIAAGMLAEMQLSHVLVGHSERRAIYGETDQLIAAKTQAAIASGLVAVLCVGETLDERESGRTLDVVLGQVNAVVSQLGLADWSRLVIAYEPVWAIGTGKTATADQAQDVHKAIRNALADYGQDYADAMRILYGGSVKAANAEELFTCPDIDGGLVGGASLNADEFISICRAAN</sequence>
<evidence type="ECO:0000256" key="2">
    <source>
        <dbReference type="ARBA" id="ARBA00004939"/>
    </source>
</evidence>
<feature type="binding site" evidence="8">
    <location>
        <position position="171"/>
    </location>
    <ligand>
        <name>substrate</name>
    </ligand>
</feature>
<dbReference type="PANTHER" id="PTHR21139">
    <property type="entry name" value="TRIOSEPHOSPHATE ISOMERASE"/>
    <property type="match status" value="1"/>
</dbReference>
<dbReference type="GO" id="GO:0019563">
    <property type="term" value="P:glycerol catabolic process"/>
    <property type="evidence" value="ECO:0007669"/>
    <property type="project" value="TreeGrafter"/>
</dbReference>
<dbReference type="RefSeq" id="WP_078320574.1">
    <property type="nucleotide sequence ID" value="NZ_FXTS01000009.1"/>
</dbReference>
<keyword evidence="6 8" id="KW-0324">Glycolysis</keyword>
<dbReference type="HAMAP" id="MF_00147_B">
    <property type="entry name" value="TIM_B"/>
    <property type="match status" value="1"/>
</dbReference>
<gene>
    <name evidence="8" type="primary">tpiA</name>
    <name evidence="10" type="ORF">BTA35_0214710</name>
</gene>
<dbReference type="FunFam" id="3.20.20.70:FF:000016">
    <property type="entry name" value="Triosephosphate isomerase"/>
    <property type="match status" value="1"/>
</dbReference>
<comment type="subcellular location">
    <subcellularLocation>
        <location evidence="8 9">Cytoplasm</location>
    </subcellularLocation>
</comment>
<accession>A0A1T1H8X5</accession>
<dbReference type="Proteomes" id="UP000190064">
    <property type="component" value="Unassembled WGS sequence"/>
</dbReference>
<dbReference type="GO" id="GO:0004807">
    <property type="term" value="F:triose-phosphate isomerase activity"/>
    <property type="evidence" value="ECO:0007669"/>
    <property type="project" value="UniProtKB-UniRule"/>
</dbReference>
<dbReference type="InterPro" id="IPR000652">
    <property type="entry name" value="Triosephosphate_isomerase"/>
</dbReference>
<name>A0A1T1H8X5_OCELI</name>
<comment type="function">
    <text evidence="8">Involved in the gluconeogenesis. Catalyzes stereospecifically the conversion of dihydroxyacetone phosphate (DHAP) to D-glyceraldehyde-3-phosphate (G3P).</text>
</comment>
<reference evidence="10" key="1">
    <citation type="submission" date="2017-02" db="EMBL/GenBank/DDBJ databases">
        <title>Draft Genome Sequence of the Salt Water Bacterium Oceanospirillum linum ATCC 11336.</title>
        <authorList>
            <person name="Trachtenberg A.M."/>
            <person name="Carney J.G."/>
            <person name="Linnane J.D."/>
            <person name="Rheaume B.A."/>
            <person name="Pitts N.L."/>
            <person name="Mykles D.L."/>
            <person name="Maclea K.S."/>
        </authorList>
    </citation>
    <scope>NUCLEOTIDE SEQUENCE [LARGE SCALE GENOMIC DNA]</scope>
    <source>
        <strain evidence="10">ATCC 11336</strain>
    </source>
</reference>
<dbReference type="SUPFAM" id="SSF51351">
    <property type="entry name" value="Triosephosphate isomerase (TIM)"/>
    <property type="match status" value="1"/>
</dbReference>
<protein>
    <recommendedName>
        <fullName evidence="8 9">Triosephosphate isomerase</fullName>
        <shortName evidence="8">TIM</shortName>
        <shortName evidence="8">TPI</shortName>
        <ecNumber evidence="8 9">5.3.1.1</ecNumber>
    </recommendedName>
    <alternativeName>
        <fullName evidence="8">Triose-phosphate isomerase</fullName>
    </alternativeName>
</protein>
<evidence type="ECO:0000256" key="8">
    <source>
        <dbReference type="HAMAP-Rule" id="MF_00147"/>
    </source>
</evidence>
<dbReference type="InterPro" id="IPR013785">
    <property type="entry name" value="Aldolase_TIM"/>
</dbReference>
<comment type="caution">
    <text evidence="10">The sequence shown here is derived from an EMBL/GenBank/DDBJ whole genome shotgun (WGS) entry which is preliminary data.</text>
</comment>
<dbReference type="STRING" id="966.BTA35_0214710"/>
<dbReference type="InterPro" id="IPR035990">
    <property type="entry name" value="TIM_sf"/>
</dbReference>
<dbReference type="UniPathway" id="UPA00138"/>
<dbReference type="Gene3D" id="3.20.20.70">
    <property type="entry name" value="Aldolase class I"/>
    <property type="match status" value="1"/>
</dbReference>
<dbReference type="InterPro" id="IPR022896">
    <property type="entry name" value="TrioseP_Isoase_bac/euk"/>
</dbReference>
<evidence type="ECO:0000256" key="4">
    <source>
        <dbReference type="ARBA" id="ARBA00022432"/>
    </source>
</evidence>
<feature type="binding site" evidence="8">
    <location>
        <begin position="231"/>
        <end position="232"/>
    </location>
    <ligand>
        <name>substrate</name>
    </ligand>
</feature>
<organism evidence="10 11">
    <name type="scientific">Oceanospirillum linum</name>
    <dbReference type="NCBI Taxonomy" id="966"/>
    <lineage>
        <taxon>Bacteria</taxon>
        <taxon>Pseudomonadati</taxon>
        <taxon>Pseudomonadota</taxon>
        <taxon>Gammaproteobacteria</taxon>
        <taxon>Oceanospirillales</taxon>
        <taxon>Oceanospirillaceae</taxon>
        <taxon>Oceanospirillum</taxon>
    </lineage>
</organism>
<dbReference type="PROSITE" id="PS00171">
    <property type="entry name" value="TIM_1"/>
    <property type="match status" value="1"/>
</dbReference>
<evidence type="ECO:0000256" key="3">
    <source>
        <dbReference type="ARBA" id="ARBA00007422"/>
    </source>
</evidence>
<keyword evidence="4 8" id="KW-0312">Gluconeogenesis</keyword>
<dbReference type="EMBL" id="MTSD02000008">
    <property type="protein sequence ID" value="OOV86226.1"/>
    <property type="molecule type" value="Genomic_DNA"/>
</dbReference>
<comment type="catalytic activity">
    <reaction evidence="8 9">
        <text>D-glyceraldehyde 3-phosphate = dihydroxyacetone phosphate</text>
        <dbReference type="Rhea" id="RHEA:18585"/>
        <dbReference type="ChEBI" id="CHEBI:57642"/>
        <dbReference type="ChEBI" id="CHEBI:59776"/>
        <dbReference type="EC" id="5.3.1.1"/>
    </reaction>
</comment>
<dbReference type="PANTHER" id="PTHR21139:SF42">
    <property type="entry name" value="TRIOSEPHOSPHATE ISOMERASE"/>
    <property type="match status" value="1"/>
</dbReference>
<keyword evidence="11" id="KW-1185">Reference proteome</keyword>
<dbReference type="EC" id="5.3.1.1" evidence="8 9"/>
<dbReference type="GO" id="GO:0046166">
    <property type="term" value="P:glyceraldehyde-3-phosphate biosynthetic process"/>
    <property type="evidence" value="ECO:0007669"/>
    <property type="project" value="TreeGrafter"/>
</dbReference>
<comment type="pathway">
    <text evidence="2">Carbohydrate metabolism; erythritol degradation.</text>
</comment>
<dbReference type="GO" id="GO:0006096">
    <property type="term" value="P:glycolytic process"/>
    <property type="evidence" value="ECO:0007669"/>
    <property type="project" value="UniProtKB-UniRule"/>
</dbReference>
<keyword evidence="7 8" id="KW-0413">Isomerase</keyword>
<dbReference type="GO" id="GO:0005829">
    <property type="term" value="C:cytosol"/>
    <property type="evidence" value="ECO:0007669"/>
    <property type="project" value="TreeGrafter"/>
</dbReference>
<dbReference type="CDD" id="cd00311">
    <property type="entry name" value="TIM"/>
    <property type="match status" value="1"/>
</dbReference>
<evidence type="ECO:0000313" key="10">
    <source>
        <dbReference type="EMBL" id="OOV86226.1"/>
    </source>
</evidence>
<feature type="active site" description="Proton acceptor" evidence="8">
    <location>
        <position position="165"/>
    </location>
</feature>
<keyword evidence="5 8" id="KW-0963">Cytoplasm</keyword>
<dbReference type="InterPro" id="IPR020861">
    <property type="entry name" value="Triosephosphate_isomerase_AS"/>
</dbReference>
<comment type="pathway">
    <text evidence="1 8 9">Carbohydrate degradation; glycolysis; D-glyceraldehyde 3-phosphate from glycerone phosphate: step 1/1.</text>
</comment>
<feature type="binding site" evidence="8">
    <location>
        <position position="210"/>
    </location>
    <ligand>
        <name>substrate</name>
    </ligand>
</feature>
<evidence type="ECO:0000313" key="11">
    <source>
        <dbReference type="Proteomes" id="UP000190064"/>
    </source>
</evidence>
<comment type="similarity">
    <text evidence="3 8 9">Belongs to the triosephosphate isomerase family.</text>
</comment>
<evidence type="ECO:0000256" key="6">
    <source>
        <dbReference type="ARBA" id="ARBA00023152"/>
    </source>
</evidence>
<dbReference type="PROSITE" id="PS51440">
    <property type="entry name" value="TIM_2"/>
    <property type="match status" value="1"/>
</dbReference>
<dbReference type="AlphaFoldDB" id="A0A1T1H8X5"/>
<comment type="pathway">
    <text evidence="8 9">Carbohydrate biosynthesis; gluconeogenesis.</text>
</comment>
<evidence type="ECO:0000256" key="9">
    <source>
        <dbReference type="RuleBase" id="RU363013"/>
    </source>
</evidence>
<dbReference type="UniPathway" id="UPA00109">
    <property type="reaction ID" value="UER00189"/>
</dbReference>
<feature type="active site" description="Electrophile" evidence="8">
    <location>
        <position position="93"/>
    </location>
</feature>
<evidence type="ECO:0000256" key="5">
    <source>
        <dbReference type="ARBA" id="ARBA00022490"/>
    </source>
</evidence>
<evidence type="ECO:0000256" key="7">
    <source>
        <dbReference type="ARBA" id="ARBA00023235"/>
    </source>
</evidence>
<evidence type="ECO:0000256" key="1">
    <source>
        <dbReference type="ARBA" id="ARBA00004680"/>
    </source>
</evidence>
<dbReference type="NCBIfam" id="TIGR00419">
    <property type="entry name" value="tim"/>
    <property type="match status" value="1"/>
</dbReference>
<feature type="binding site" evidence="8">
    <location>
        <begin position="9"/>
        <end position="11"/>
    </location>
    <ligand>
        <name>substrate</name>
    </ligand>
</feature>
<dbReference type="GO" id="GO:0006094">
    <property type="term" value="P:gluconeogenesis"/>
    <property type="evidence" value="ECO:0007669"/>
    <property type="project" value="UniProtKB-UniRule"/>
</dbReference>
<comment type="subunit">
    <text evidence="8 9">Homodimer.</text>
</comment>
<dbReference type="Pfam" id="PF00121">
    <property type="entry name" value="TIM"/>
    <property type="match status" value="1"/>
</dbReference>
<proteinExistence type="inferred from homology"/>